<dbReference type="Gene3D" id="2.60.40.640">
    <property type="match status" value="1"/>
</dbReference>
<gene>
    <name evidence="1" type="ORF">MSL71_20600</name>
</gene>
<name>A0A4U8YL58_9BACT</name>
<reference evidence="1 2" key="1">
    <citation type="submission" date="2019-03" db="EMBL/GenBank/DDBJ databases">
        <authorList>
            <person name="Nijsse B."/>
        </authorList>
    </citation>
    <scope>NUCLEOTIDE SEQUENCE [LARGE SCALE GENOMIC DNA]</scope>
    <source>
        <strain evidence="1">Desulfoluna butyratoxydans MSL71</strain>
    </source>
</reference>
<evidence type="ECO:0000313" key="2">
    <source>
        <dbReference type="Proteomes" id="UP000507962"/>
    </source>
</evidence>
<accession>A0A4U8YL58</accession>
<dbReference type="AlphaFoldDB" id="A0A4U8YL58"/>
<dbReference type="RefSeq" id="WP_180139845.1">
    <property type="nucleotide sequence ID" value="NZ_CAADHO010000003.1"/>
</dbReference>
<protein>
    <submittedName>
        <fullName evidence="1">Uncharacterized protein</fullName>
    </submittedName>
</protein>
<dbReference type="InterPro" id="IPR014752">
    <property type="entry name" value="Arrestin-like_C"/>
</dbReference>
<organism evidence="1 2">
    <name type="scientific">Desulfoluna butyratoxydans</name>
    <dbReference type="NCBI Taxonomy" id="231438"/>
    <lineage>
        <taxon>Bacteria</taxon>
        <taxon>Pseudomonadati</taxon>
        <taxon>Thermodesulfobacteriota</taxon>
        <taxon>Desulfobacteria</taxon>
        <taxon>Desulfobacterales</taxon>
        <taxon>Desulfolunaceae</taxon>
        <taxon>Desulfoluna</taxon>
    </lineage>
</organism>
<dbReference type="EMBL" id="CAADHO010000003">
    <property type="protein sequence ID" value="VFQ44411.1"/>
    <property type="molecule type" value="Genomic_DNA"/>
</dbReference>
<proteinExistence type="predicted"/>
<sequence>MGLLGKLKAVKNAVTGGAAKVCVECEDFSFTRPFTVTVVAQTMDAPVKMSRVYMKVQGQEEVELTDTDVVFDSDGDSSCRVETISASHVTVDLQYTVADGQELEANTTYRWDVQVALPEDAPLIYIGHNCKHTYCAYAGLDCRGNDPDSGWVDLV</sequence>
<dbReference type="Proteomes" id="UP000507962">
    <property type="component" value="Unassembled WGS sequence"/>
</dbReference>
<evidence type="ECO:0000313" key="1">
    <source>
        <dbReference type="EMBL" id="VFQ44411.1"/>
    </source>
</evidence>
<keyword evidence="2" id="KW-1185">Reference proteome</keyword>